<evidence type="ECO:0000313" key="3">
    <source>
        <dbReference type="Proteomes" id="UP000324222"/>
    </source>
</evidence>
<dbReference type="EMBL" id="VSRR010017475">
    <property type="protein sequence ID" value="MPC60394.1"/>
    <property type="molecule type" value="Genomic_DNA"/>
</dbReference>
<evidence type="ECO:0000256" key="1">
    <source>
        <dbReference type="SAM" id="MobiDB-lite"/>
    </source>
</evidence>
<reference evidence="2 3" key="1">
    <citation type="submission" date="2019-05" db="EMBL/GenBank/DDBJ databases">
        <title>Another draft genome of Portunus trituberculatus and its Hox gene families provides insights of decapod evolution.</title>
        <authorList>
            <person name="Jeong J.-H."/>
            <person name="Song I."/>
            <person name="Kim S."/>
            <person name="Choi T."/>
            <person name="Kim D."/>
            <person name="Ryu S."/>
            <person name="Kim W."/>
        </authorList>
    </citation>
    <scope>NUCLEOTIDE SEQUENCE [LARGE SCALE GENOMIC DNA]</scope>
    <source>
        <tissue evidence="2">Muscle</tissue>
    </source>
</reference>
<name>A0A5B7GV08_PORTR</name>
<proteinExistence type="predicted"/>
<dbReference type="AlphaFoldDB" id="A0A5B7GV08"/>
<feature type="region of interest" description="Disordered" evidence="1">
    <location>
        <begin position="71"/>
        <end position="101"/>
    </location>
</feature>
<sequence>MREERGKEEEDNLEVKQYITDRQAGKEGQNSWHCHLCFPPAINSGTSQSLTLVSLTPDVTILPMFGVSQGYGEAKRRGRGTPIARKVFPKDPPRSSLIPSSSSKERRALVLCRTMFLF</sequence>
<protein>
    <submittedName>
        <fullName evidence="2">Uncharacterized protein</fullName>
    </submittedName>
</protein>
<keyword evidence="3" id="KW-1185">Reference proteome</keyword>
<accession>A0A5B7GV08</accession>
<organism evidence="2 3">
    <name type="scientific">Portunus trituberculatus</name>
    <name type="common">Swimming crab</name>
    <name type="synonym">Neptunus trituberculatus</name>
    <dbReference type="NCBI Taxonomy" id="210409"/>
    <lineage>
        <taxon>Eukaryota</taxon>
        <taxon>Metazoa</taxon>
        <taxon>Ecdysozoa</taxon>
        <taxon>Arthropoda</taxon>
        <taxon>Crustacea</taxon>
        <taxon>Multicrustacea</taxon>
        <taxon>Malacostraca</taxon>
        <taxon>Eumalacostraca</taxon>
        <taxon>Eucarida</taxon>
        <taxon>Decapoda</taxon>
        <taxon>Pleocyemata</taxon>
        <taxon>Brachyura</taxon>
        <taxon>Eubrachyura</taxon>
        <taxon>Portunoidea</taxon>
        <taxon>Portunidae</taxon>
        <taxon>Portuninae</taxon>
        <taxon>Portunus</taxon>
    </lineage>
</organism>
<dbReference type="Proteomes" id="UP000324222">
    <property type="component" value="Unassembled WGS sequence"/>
</dbReference>
<evidence type="ECO:0000313" key="2">
    <source>
        <dbReference type="EMBL" id="MPC60394.1"/>
    </source>
</evidence>
<comment type="caution">
    <text evidence="2">The sequence shown here is derived from an EMBL/GenBank/DDBJ whole genome shotgun (WGS) entry which is preliminary data.</text>
</comment>
<gene>
    <name evidence="2" type="ORF">E2C01_054438</name>
</gene>